<dbReference type="Pfam" id="PF02777">
    <property type="entry name" value="Sod_Fe_C"/>
    <property type="match status" value="1"/>
</dbReference>
<evidence type="ECO:0000256" key="4">
    <source>
        <dbReference type="ARBA" id="ARBA00023002"/>
    </source>
</evidence>
<dbReference type="PIRSF" id="PIRSF000349">
    <property type="entry name" value="SODismutase"/>
    <property type="match status" value="1"/>
</dbReference>
<dbReference type="InterPro" id="IPR001189">
    <property type="entry name" value="Mn/Fe_SOD"/>
</dbReference>
<dbReference type="InterPro" id="IPR036314">
    <property type="entry name" value="SOD_C_sf"/>
</dbReference>
<keyword evidence="4" id="KW-0560">Oxidoreductase</keyword>
<feature type="binding site" evidence="5">
    <location>
        <position position="171"/>
    </location>
    <ligand>
        <name>Mn(2+)</name>
        <dbReference type="ChEBI" id="CHEBI:29035"/>
    </ligand>
</feature>
<evidence type="ECO:0000313" key="7">
    <source>
        <dbReference type="EMBL" id="MBI1756541.1"/>
    </source>
</evidence>
<dbReference type="InterPro" id="IPR050265">
    <property type="entry name" value="Fe/Mn_Superoxide_Dismutase"/>
</dbReference>
<feature type="binding site" evidence="5">
    <location>
        <position position="90"/>
    </location>
    <ligand>
        <name>Mn(2+)</name>
        <dbReference type="ChEBI" id="CHEBI:29035"/>
    </ligand>
</feature>
<dbReference type="GO" id="GO:0046872">
    <property type="term" value="F:metal ion binding"/>
    <property type="evidence" value="ECO:0007669"/>
    <property type="project" value="UniProtKB-KW"/>
</dbReference>
<dbReference type="SUPFAM" id="SSF46609">
    <property type="entry name" value="Fe,Mn superoxide dismutase (SOD), N-terminal domain"/>
    <property type="match status" value="1"/>
</dbReference>
<evidence type="ECO:0000256" key="5">
    <source>
        <dbReference type="PIRSR" id="PIRSR000349-1"/>
    </source>
</evidence>
<dbReference type="InterPro" id="IPR019832">
    <property type="entry name" value="Mn/Fe_SOD_C"/>
</dbReference>
<dbReference type="EC" id="1.15.1.1" evidence="2"/>
<evidence type="ECO:0000259" key="6">
    <source>
        <dbReference type="Pfam" id="PF02777"/>
    </source>
</evidence>
<organism evidence="7 8">
    <name type="scientific">Fimbriimonas ginsengisoli</name>
    <dbReference type="NCBI Taxonomy" id="1005039"/>
    <lineage>
        <taxon>Bacteria</taxon>
        <taxon>Bacillati</taxon>
        <taxon>Armatimonadota</taxon>
        <taxon>Fimbriimonadia</taxon>
        <taxon>Fimbriimonadales</taxon>
        <taxon>Fimbriimonadaceae</taxon>
        <taxon>Fimbriimonas</taxon>
    </lineage>
</organism>
<dbReference type="PANTHER" id="PTHR11404:SF6">
    <property type="entry name" value="SUPEROXIDE DISMUTASE [MN], MITOCHONDRIAL"/>
    <property type="match status" value="1"/>
</dbReference>
<evidence type="ECO:0000256" key="1">
    <source>
        <dbReference type="ARBA" id="ARBA00008714"/>
    </source>
</evidence>
<comment type="similarity">
    <text evidence="1">Belongs to the iron/manganese superoxide dismutase family.</text>
</comment>
<feature type="domain" description="Manganese/iron superoxide dismutase C-terminal" evidence="6">
    <location>
        <begin position="105"/>
        <end position="204"/>
    </location>
</feature>
<evidence type="ECO:0000256" key="3">
    <source>
        <dbReference type="ARBA" id="ARBA00022723"/>
    </source>
</evidence>
<evidence type="ECO:0000256" key="2">
    <source>
        <dbReference type="ARBA" id="ARBA00012682"/>
    </source>
</evidence>
<dbReference type="SUPFAM" id="SSF54719">
    <property type="entry name" value="Fe,Mn superoxide dismutase (SOD), C-terminal domain"/>
    <property type="match status" value="1"/>
</dbReference>
<comment type="caution">
    <text evidence="7">The sequence shown here is derived from an EMBL/GenBank/DDBJ whole genome shotgun (WGS) entry which is preliminary data.</text>
</comment>
<name>A0A931PWD6_FIMGI</name>
<dbReference type="PANTHER" id="PTHR11404">
    <property type="entry name" value="SUPEROXIDE DISMUTASE 2"/>
    <property type="match status" value="1"/>
</dbReference>
<dbReference type="InterPro" id="IPR036324">
    <property type="entry name" value="Mn/Fe_SOD_N_sf"/>
</dbReference>
<protein>
    <recommendedName>
        <fullName evidence="2">superoxide dismutase</fullName>
        <ecNumber evidence="2">1.15.1.1</ecNumber>
    </recommendedName>
</protein>
<evidence type="ECO:0000313" key="8">
    <source>
        <dbReference type="Proteomes" id="UP000727962"/>
    </source>
</evidence>
<dbReference type="EMBL" id="JACOSL010000033">
    <property type="protein sequence ID" value="MBI1756541.1"/>
    <property type="molecule type" value="Genomic_DNA"/>
</dbReference>
<gene>
    <name evidence="7" type="ORF">HYR64_05485</name>
</gene>
<accession>A0A931PWD6</accession>
<reference evidence="7" key="1">
    <citation type="submission" date="2020-07" db="EMBL/GenBank/DDBJ databases">
        <title>Huge and variable diversity of episymbiotic CPR bacteria and DPANN archaea in groundwater ecosystems.</title>
        <authorList>
            <person name="He C.Y."/>
            <person name="Keren R."/>
            <person name="Whittaker M."/>
            <person name="Farag I.F."/>
            <person name="Doudna J."/>
            <person name="Cate J.H.D."/>
            <person name="Banfield J.F."/>
        </authorList>
    </citation>
    <scope>NUCLEOTIDE SEQUENCE</scope>
    <source>
        <strain evidence="7">NC_groundwater_17_Pr7_B-0.1um_64_12</strain>
    </source>
</reference>
<keyword evidence="3 5" id="KW-0479">Metal-binding</keyword>
<feature type="binding site" evidence="5">
    <location>
        <position position="38"/>
    </location>
    <ligand>
        <name>Mn(2+)</name>
        <dbReference type="ChEBI" id="CHEBI:29035"/>
    </ligand>
</feature>
<dbReference type="GO" id="GO:0004784">
    <property type="term" value="F:superoxide dismutase activity"/>
    <property type="evidence" value="ECO:0007669"/>
    <property type="project" value="UniProtKB-EC"/>
</dbReference>
<dbReference type="Gene3D" id="3.55.40.20">
    <property type="entry name" value="Iron/manganese superoxide dismutase, C-terminal domain"/>
    <property type="match status" value="1"/>
</dbReference>
<feature type="binding site" evidence="5">
    <location>
        <position position="175"/>
    </location>
    <ligand>
        <name>Mn(2+)</name>
        <dbReference type="ChEBI" id="CHEBI:29035"/>
    </ligand>
</feature>
<sequence>MQSQLLTAPKLLEVPQALPEKIYTTERVGISRKTHDEHLKLWIGYTNKTNEIRKALAEIDLDPAKANQIYSQMRALKINYAFAYGGYVNHLVYFHSIGGEGGPATGDIATLIKESFGTFEHWAADWKATGIAGRGWAFLAYDHLDQRVHTYMGDSQDTYPAWNNTLLLGLDVYEHAYYLDFQTARAKYIDAYMQVIDWGAANARLAKALGR</sequence>
<proteinExistence type="inferred from homology"/>
<dbReference type="AlphaFoldDB" id="A0A931PWD6"/>
<dbReference type="Proteomes" id="UP000727962">
    <property type="component" value="Unassembled WGS sequence"/>
</dbReference>